<dbReference type="GO" id="GO:0043130">
    <property type="term" value="F:ubiquitin binding"/>
    <property type="evidence" value="ECO:0007669"/>
    <property type="project" value="UniProtKB-UniRule"/>
</dbReference>
<dbReference type="Gene3D" id="2.30.29.30">
    <property type="entry name" value="Pleckstrin-homology domain (PH domain)/Phosphotyrosine-binding domain (PTB)"/>
    <property type="match status" value="1"/>
</dbReference>
<keyword evidence="5 7" id="KW-0653">Protein transport</keyword>
<dbReference type="InterPro" id="IPR021648">
    <property type="entry name" value="GLUE_dom"/>
</dbReference>
<dbReference type="FunFam" id="1.10.10.10:FF:000416">
    <property type="entry name" value="Vacuolar protein-sorting-associated protein 36"/>
    <property type="match status" value="1"/>
</dbReference>
<dbReference type="PANTHER" id="PTHR13128">
    <property type="entry name" value="VACUOLAR PROTEIN-SORTING-ASSOCIATED PROTEIN 36"/>
    <property type="match status" value="1"/>
</dbReference>
<dbReference type="Proteomes" id="UP000230233">
    <property type="component" value="Chromosome V"/>
</dbReference>
<dbReference type="FunFam" id="1.10.10.10:FF:000170">
    <property type="entry name" value="Vacuolar protein-sorting-associated protein 36"/>
    <property type="match status" value="1"/>
</dbReference>
<dbReference type="InterPro" id="IPR011993">
    <property type="entry name" value="PH-like_dom_sf"/>
</dbReference>
<dbReference type="PROSITE" id="PS51495">
    <property type="entry name" value="GLUE"/>
    <property type="match status" value="1"/>
</dbReference>
<gene>
    <name evidence="10" type="primary">Cni-vps-36</name>
    <name evidence="10" type="synonym">Cnig_chr_V.g19312</name>
    <name evidence="10" type="ORF">B9Z55_019312</name>
</gene>
<comment type="similarity">
    <text evidence="1 7">Belongs to the VPS36 family.</text>
</comment>
<proteinExistence type="inferred from homology"/>
<evidence type="ECO:0000256" key="4">
    <source>
        <dbReference type="ARBA" id="ARBA00022490"/>
    </source>
</evidence>
<dbReference type="Pfam" id="PF11605">
    <property type="entry name" value="Vps36_ESCRT-II"/>
    <property type="match status" value="1"/>
</dbReference>
<evidence type="ECO:0000256" key="1">
    <source>
        <dbReference type="ARBA" id="ARBA00009697"/>
    </source>
</evidence>
<dbReference type="GO" id="GO:0031902">
    <property type="term" value="C:late endosome membrane"/>
    <property type="evidence" value="ECO:0007669"/>
    <property type="project" value="UniProtKB-UniRule"/>
</dbReference>
<accession>A0A2G5THW5</accession>
<dbReference type="InterPro" id="IPR040608">
    <property type="entry name" value="Snf8/Vps36"/>
</dbReference>
<feature type="region of interest" description="Disordered" evidence="8">
    <location>
        <begin position="170"/>
        <end position="189"/>
    </location>
</feature>
<dbReference type="SUPFAM" id="SSF46785">
    <property type="entry name" value="Winged helix' DNA-binding domain"/>
    <property type="match status" value="2"/>
</dbReference>
<dbReference type="GO" id="GO:0043328">
    <property type="term" value="P:protein transport to vacuole involved in ubiquitin-dependent protein catabolic process via the multivesicular body sorting pathway"/>
    <property type="evidence" value="ECO:0007669"/>
    <property type="project" value="UniProtKB-UniRule"/>
</dbReference>
<comment type="subunit">
    <text evidence="7">Component of the endosomal sorting complex required for transport II (ESCRT-II).</text>
</comment>
<dbReference type="InterPro" id="IPR036390">
    <property type="entry name" value="WH_DNA-bd_sf"/>
</dbReference>
<organism evidence="10 11">
    <name type="scientific">Caenorhabditis nigoni</name>
    <dbReference type="NCBI Taxonomy" id="1611254"/>
    <lineage>
        <taxon>Eukaryota</taxon>
        <taxon>Metazoa</taxon>
        <taxon>Ecdysozoa</taxon>
        <taxon>Nematoda</taxon>
        <taxon>Chromadorea</taxon>
        <taxon>Rhabditida</taxon>
        <taxon>Rhabditina</taxon>
        <taxon>Rhabditomorpha</taxon>
        <taxon>Rhabditoidea</taxon>
        <taxon>Rhabditidae</taxon>
        <taxon>Peloderinae</taxon>
        <taxon>Caenorhabditis</taxon>
    </lineage>
</organism>
<dbReference type="GO" id="GO:0032266">
    <property type="term" value="F:phosphatidylinositol-3-phosphate binding"/>
    <property type="evidence" value="ECO:0007669"/>
    <property type="project" value="UniProtKB-UniRule"/>
</dbReference>
<feature type="compositionally biased region" description="Low complexity" evidence="8">
    <location>
        <begin position="173"/>
        <end position="187"/>
    </location>
</feature>
<evidence type="ECO:0000256" key="6">
    <source>
        <dbReference type="ARBA" id="ARBA00030114"/>
    </source>
</evidence>
<dbReference type="Gene3D" id="1.10.10.10">
    <property type="entry name" value="Winged helix-like DNA-binding domain superfamily/Winged helix DNA-binding domain"/>
    <property type="match status" value="2"/>
</dbReference>
<dbReference type="SUPFAM" id="SSF50729">
    <property type="entry name" value="PH domain-like"/>
    <property type="match status" value="1"/>
</dbReference>
<dbReference type="Gene3D" id="6.10.140.260">
    <property type="match status" value="1"/>
</dbReference>
<keyword evidence="4 7" id="KW-0963">Cytoplasm</keyword>
<dbReference type="OrthoDB" id="271448at2759"/>
<protein>
    <recommendedName>
        <fullName evidence="2 7">Vacuolar protein-sorting-associated protein 36</fullName>
    </recommendedName>
    <alternativeName>
        <fullName evidence="6 7">ESCRT-II complex subunit VPS36</fullName>
    </alternativeName>
</protein>
<evidence type="ECO:0000256" key="2">
    <source>
        <dbReference type="ARBA" id="ARBA00017953"/>
    </source>
</evidence>
<dbReference type="STRING" id="1611254.A0A2G5THW5"/>
<keyword evidence="11" id="KW-1185">Reference proteome</keyword>
<evidence type="ECO:0000313" key="10">
    <source>
        <dbReference type="EMBL" id="PIC26867.1"/>
    </source>
</evidence>
<dbReference type="AlphaFoldDB" id="A0A2G5THW5"/>
<dbReference type="GO" id="GO:0000814">
    <property type="term" value="C:ESCRT II complex"/>
    <property type="evidence" value="ECO:0007669"/>
    <property type="project" value="UniProtKB-UniRule"/>
</dbReference>
<name>A0A2G5THW5_9PELO</name>
<evidence type="ECO:0000259" key="9">
    <source>
        <dbReference type="PROSITE" id="PS51495"/>
    </source>
</evidence>
<dbReference type="Pfam" id="PF04157">
    <property type="entry name" value="EAP30"/>
    <property type="match status" value="1"/>
</dbReference>
<dbReference type="InterPro" id="IPR036388">
    <property type="entry name" value="WH-like_DNA-bd_sf"/>
</dbReference>
<evidence type="ECO:0000256" key="8">
    <source>
        <dbReference type="SAM" id="MobiDB-lite"/>
    </source>
</evidence>
<sequence>MTEEASFSFWSHCAAAVKCVIFQYLAISFDIDSYLFQKTQMNRLTWYTPGESTEELLCQAGHVGIYEGDLKQTQFEQGTASLTMQRIIWADSSDPDRRLVLHHSLVISMEKHHKSMFSKGGKVVVRLEKPKPGSVGPVNSSQYDTIRLVFRHGGEDDFFKKYEDAVRRKTWQRSSSGSSSSGSRASSNLRSVGISGIERRLAENHQKTHETITQAFDDMSKLMETAREMVAISKSISEKVRSRKGEISEDETVQFKSYLLSLGVSDPVTKSTFVGSDSEYFQSLAKEITDVLYQHIKENGGMCALPEVYCRINRARGMELLSPEDVMNACGALSRINSPLELHRFPSGVLVVQLKSASMESTVAQTLEFVSKLERASANELAESLGITVILARERLLAAEESGLICRDDSIEGLLFYPNRFLD</sequence>
<reference evidence="11" key="1">
    <citation type="submission" date="2017-10" db="EMBL/GenBank/DDBJ databases">
        <title>Rapid genome shrinkage in a self-fertile nematode reveals novel sperm competition proteins.</title>
        <authorList>
            <person name="Yin D."/>
            <person name="Schwarz E.M."/>
            <person name="Thomas C.G."/>
            <person name="Felde R.L."/>
            <person name="Korf I.F."/>
            <person name="Cutter A.D."/>
            <person name="Schartner C.M."/>
            <person name="Ralston E.J."/>
            <person name="Meyer B.J."/>
            <person name="Haag E.S."/>
        </authorList>
    </citation>
    <scope>NUCLEOTIDE SEQUENCE [LARGE SCALE GENOMIC DNA]</scope>
    <source>
        <strain evidence="11">JU1422</strain>
    </source>
</reference>
<feature type="domain" description="GLUE N-terminal" evidence="9">
    <location>
        <begin position="41"/>
        <end position="178"/>
    </location>
</feature>
<comment type="subcellular location">
    <subcellularLocation>
        <location evidence="7">Cytoplasm</location>
    </subcellularLocation>
    <subcellularLocation>
        <location evidence="7">Endosome</location>
    </subcellularLocation>
</comment>
<comment type="caution">
    <text evidence="10">The sequence shown here is derived from an EMBL/GenBank/DDBJ whole genome shotgun (WGS) entry which is preliminary data.</text>
</comment>
<keyword evidence="3 7" id="KW-0813">Transport</keyword>
<dbReference type="InterPro" id="IPR037855">
    <property type="entry name" value="Vps36"/>
</dbReference>
<dbReference type="FunFam" id="2.30.29.30:FF:000600">
    <property type="entry name" value="CRE-TAG-318 protein"/>
    <property type="match status" value="1"/>
</dbReference>
<keyword evidence="7" id="KW-0967">Endosome</keyword>
<dbReference type="PANTHER" id="PTHR13128:SF12">
    <property type="entry name" value="VACUOLAR PROTEIN-SORTING-ASSOCIATED PROTEIN 36"/>
    <property type="match status" value="1"/>
</dbReference>
<evidence type="ECO:0000256" key="5">
    <source>
        <dbReference type="ARBA" id="ARBA00022927"/>
    </source>
</evidence>
<dbReference type="EMBL" id="PDUG01000005">
    <property type="protein sequence ID" value="PIC26867.1"/>
    <property type="molecule type" value="Genomic_DNA"/>
</dbReference>
<evidence type="ECO:0000256" key="3">
    <source>
        <dbReference type="ARBA" id="ARBA00022448"/>
    </source>
</evidence>
<evidence type="ECO:0000256" key="7">
    <source>
        <dbReference type="RuleBase" id="RU367095"/>
    </source>
</evidence>
<comment type="function">
    <text evidence="7">Component of the ESCRT-II complex (endosomal sorting complex required for transport II), which is required for multivesicular body (MVB) formation and sorting of endosomal cargo proteins into MVBs.</text>
</comment>
<evidence type="ECO:0000313" key="11">
    <source>
        <dbReference type="Proteomes" id="UP000230233"/>
    </source>
</evidence>